<evidence type="ECO:0000259" key="1">
    <source>
        <dbReference type="Pfam" id="PF00753"/>
    </source>
</evidence>
<dbReference type="Gene3D" id="3.60.15.10">
    <property type="entry name" value="Ribonuclease Z/Hydroxyacylglutathione hydrolase-like"/>
    <property type="match status" value="1"/>
</dbReference>
<dbReference type="AlphaFoldDB" id="A0A7W8CRE3"/>
<feature type="domain" description="Metallo-beta-lactamase" evidence="1">
    <location>
        <begin position="22"/>
        <end position="148"/>
    </location>
</feature>
<dbReference type="InterPro" id="IPR001279">
    <property type="entry name" value="Metallo-B-lactamas"/>
</dbReference>
<gene>
    <name evidence="2" type="ORF">HNQ44_001410</name>
</gene>
<reference evidence="2 3" key="1">
    <citation type="submission" date="2020-08" db="EMBL/GenBank/DDBJ databases">
        <title>Genomic Encyclopedia of Type Strains, Phase IV (KMG-IV): sequencing the most valuable type-strain genomes for metagenomic binning, comparative biology and taxonomic classification.</title>
        <authorList>
            <person name="Goeker M."/>
        </authorList>
    </citation>
    <scope>NUCLEOTIDE SEQUENCE [LARGE SCALE GENOMIC DNA]</scope>
    <source>
        <strain evidence="2 3">DSM 15895</strain>
    </source>
</reference>
<name>A0A7W8CRE3_9BACL</name>
<keyword evidence="3" id="KW-1185">Reference proteome</keyword>
<dbReference type="GO" id="GO:0016787">
    <property type="term" value="F:hydrolase activity"/>
    <property type="evidence" value="ECO:0007669"/>
    <property type="project" value="UniProtKB-KW"/>
</dbReference>
<dbReference type="InterPro" id="IPR036866">
    <property type="entry name" value="RibonucZ/Hydroxyglut_hydro"/>
</dbReference>
<dbReference type="RefSeq" id="WP_183736454.1">
    <property type="nucleotide sequence ID" value="NZ_JACHHE010000003.1"/>
</dbReference>
<dbReference type="Pfam" id="PF00753">
    <property type="entry name" value="Lactamase_B"/>
    <property type="match status" value="1"/>
</dbReference>
<protein>
    <submittedName>
        <fullName evidence="2">Beta-lactamase superfamily II metal-dependent hydrolase</fullName>
    </submittedName>
</protein>
<evidence type="ECO:0000313" key="2">
    <source>
        <dbReference type="EMBL" id="MBB5179986.1"/>
    </source>
</evidence>
<sequence length="397" mass="46683">MRFIALNKVNNKSIGDAFYFETLIKNEKKCVLVDGGRVIRGFTNLLISNTGVKTLDVVACTHDDADHTYGIIDLLNNPQKIKIKEIWLPLNWMHFKDVVTEYKEDIDKLKEDLKSPKIYKFIKKHKEYEVNFDEKINFEDVEYYRVDTEELSEVSSSLIDNNEEFFKELEKEIQGKEDDQEISEVITKVYHTLNNIFKIANLAKKNGIKIRWFNYQEVDKKIFFDDKEEPLIPLNSKEIFRIRKKREPLLFLLKAVLSKVNIESLVFCSNHQNKCLIGKIFFTSDSNLEKKELNKFYLTNNSIITVPHHGSQNNFDAFLRIERILTKPYFYNDIIWVCGQNSAVTLGSWYINDIRKYGKKYCTNCEKQSLKFILGVCGWQKYHSITESECICGKNYI</sequence>
<evidence type="ECO:0000313" key="3">
    <source>
        <dbReference type="Proteomes" id="UP000525923"/>
    </source>
</evidence>
<dbReference type="EMBL" id="JACHHE010000003">
    <property type="protein sequence ID" value="MBB5179986.1"/>
    <property type="molecule type" value="Genomic_DNA"/>
</dbReference>
<organism evidence="2 3">
    <name type="scientific">Planococcus koreensis</name>
    <dbReference type="NCBI Taxonomy" id="112331"/>
    <lineage>
        <taxon>Bacteria</taxon>
        <taxon>Bacillati</taxon>
        <taxon>Bacillota</taxon>
        <taxon>Bacilli</taxon>
        <taxon>Bacillales</taxon>
        <taxon>Caryophanaceae</taxon>
        <taxon>Planococcus</taxon>
    </lineage>
</organism>
<dbReference type="Proteomes" id="UP000525923">
    <property type="component" value="Unassembled WGS sequence"/>
</dbReference>
<dbReference type="SUPFAM" id="SSF56281">
    <property type="entry name" value="Metallo-hydrolase/oxidoreductase"/>
    <property type="match status" value="1"/>
</dbReference>
<proteinExistence type="predicted"/>
<comment type="caution">
    <text evidence="2">The sequence shown here is derived from an EMBL/GenBank/DDBJ whole genome shotgun (WGS) entry which is preliminary data.</text>
</comment>
<keyword evidence="2" id="KW-0378">Hydrolase</keyword>
<accession>A0A7W8CRE3</accession>